<accession>A0ABX0IRB7</accession>
<keyword evidence="1" id="KW-0472">Membrane</keyword>
<keyword evidence="3" id="KW-1185">Reference proteome</keyword>
<protein>
    <submittedName>
        <fullName evidence="2">Uncharacterized protein</fullName>
    </submittedName>
</protein>
<reference evidence="2" key="1">
    <citation type="submission" date="2019-05" db="EMBL/GenBank/DDBJ databases">
        <authorList>
            <person name="Lianzixin W."/>
        </authorList>
    </citation>
    <scope>NUCLEOTIDE SEQUENCE</scope>
    <source>
        <strain evidence="2">EC11</strain>
    </source>
</reference>
<organism evidence="2 3">
    <name type="scientific">Flavobacterium jejuense</name>
    <dbReference type="NCBI Taxonomy" id="1544455"/>
    <lineage>
        <taxon>Bacteria</taxon>
        <taxon>Pseudomonadati</taxon>
        <taxon>Bacteroidota</taxon>
        <taxon>Flavobacteriia</taxon>
        <taxon>Flavobacteriales</taxon>
        <taxon>Flavobacteriaceae</taxon>
        <taxon>Flavobacterium</taxon>
    </lineage>
</organism>
<dbReference type="Proteomes" id="UP000817854">
    <property type="component" value="Unassembled WGS sequence"/>
</dbReference>
<dbReference type="RefSeq" id="WP_140962733.1">
    <property type="nucleotide sequence ID" value="NZ_VEVQ02000007.1"/>
</dbReference>
<feature type="transmembrane region" description="Helical" evidence="1">
    <location>
        <begin position="107"/>
        <end position="129"/>
    </location>
</feature>
<proteinExistence type="predicted"/>
<gene>
    <name evidence="2" type="ORF">FIA58_012030</name>
</gene>
<evidence type="ECO:0000256" key="1">
    <source>
        <dbReference type="SAM" id="Phobius"/>
    </source>
</evidence>
<comment type="caution">
    <text evidence="2">The sequence shown here is derived from an EMBL/GenBank/DDBJ whole genome shotgun (WGS) entry which is preliminary data.</text>
</comment>
<feature type="transmembrane region" description="Helical" evidence="1">
    <location>
        <begin position="54"/>
        <end position="73"/>
    </location>
</feature>
<sequence>MKEVQNREEDFIKKMMDKSILEQPSTGFTLKIMQELAKENQLVAINKPLISKQIWMLIIISFLFLISFPFYFMGLKIQESHSSVLFGKIIDNSIWQLFSSLNFSKTVTYALLVFAFFSLLQVLFIKSYFDKRLHS</sequence>
<evidence type="ECO:0000313" key="3">
    <source>
        <dbReference type="Proteomes" id="UP000817854"/>
    </source>
</evidence>
<dbReference type="EMBL" id="VEVQ02000007">
    <property type="protein sequence ID" value="NHN26407.1"/>
    <property type="molecule type" value="Genomic_DNA"/>
</dbReference>
<name>A0ABX0IRB7_9FLAO</name>
<keyword evidence="1" id="KW-1133">Transmembrane helix</keyword>
<keyword evidence="1" id="KW-0812">Transmembrane</keyword>
<evidence type="ECO:0000313" key="2">
    <source>
        <dbReference type="EMBL" id="NHN26407.1"/>
    </source>
</evidence>
<reference evidence="2" key="2">
    <citation type="submission" date="2020-02" db="EMBL/GenBank/DDBJ databases">
        <title>Flavobacterium profundi sp. nov., isolated from a deep-sea seamount.</title>
        <authorList>
            <person name="Zhang D.-C."/>
        </authorList>
    </citation>
    <scope>NUCLEOTIDE SEQUENCE</scope>
    <source>
        <strain evidence="2">EC11</strain>
    </source>
</reference>